<keyword evidence="4" id="KW-1185">Reference proteome</keyword>
<name>A0ABS8PAA4_9PSEU</name>
<feature type="compositionally biased region" description="Acidic residues" evidence="1">
    <location>
        <begin position="1"/>
        <end position="18"/>
    </location>
</feature>
<accession>A0ABS8PAA4</accession>
<protein>
    <recommendedName>
        <fullName evidence="5">Superfamily III holin-X</fullName>
    </recommendedName>
</protein>
<feature type="transmembrane region" description="Helical" evidence="2">
    <location>
        <begin position="34"/>
        <end position="61"/>
    </location>
</feature>
<feature type="region of interest" description="Disordered" evidence="1">
    <location>
        <begin position="1"/>
        <end position="28"/>
    </location>
</feature>
<evidence type="ECO:0008006" key="5">
    <source>
        <dbReference type="Google" id="ProtNLM"/>
    </source>
</evidence>
<dbReference type="EMBL" id="JAJNDB010000003">
    <property type="protein sequence ID" value="MCD2195218.1"/>
    <property type="molecule type" value="Genomic_DNA"/>
</dbReference>
<organism evidence="3 4">
    <name type="scientific">Actinomycetospora endophytica</name>
    <dbReference type="NCBI Taxonomy" id="2291215"/>
    <lineage>
        <taxon>Bacteria</taxon>
        <taxon>Bacillati</taxon>
        <taxon>Actinomycetota</taxon>
        <taxon>Actinomycetes</taxon>
        <taxon>Pseudonocardiales</taxon>
        <taxon>Pseudonocardiaceae</taxon>
        <taxon>Actinomycetospora</taxon>
    </lineage>
</organism>
<dbReference type="RefSeq" id="WP_230736041.1">
    <property type="nucleotide sequence ID" value="NZ_JAJNDB010000003.1"/>
</dbReference>
<gene>
    <name evidence="3" type="ORF">LQ327_17765</name>
</gene>
<keyword evidence="2" id="KW-0472">Membrane</keyword>
<evidence type="ECO:0000256" key="1">
    <source>
        <dbReference type="SAM" id="MobiDB-lite"/>
    </source>
</evidence>
<feature type="transmembrane region" description="Helical" evidence="2">
    <location>
        <begin position="99"/>
        <end position="119"/>
    </location>
</feature>
<evidence type="ECO:0000313" key="3">
    <source>
        <dbReference type="EMBL" id="MCD2195218.1"/>
    </source>
</evidence>
<evidence type="ECO:0000313" key="4">
    <source>
        <dbReference type="Proteomes" id="UP001199469"/>
    </source>
</evidence>
<dbReference type="Proteomes" id="UP001199469">
    <property type="component" value="Unassembled WGS sequence"/>
</dbReference>
<feature type="transmembrane region" description="Helical" evidence="2">
    <location>
        <begin position="68"/>
        <end position="87"/>
    </location>
</feature>
<reference evidence="3 4" key="1">
    <citation type="submission" date="2021-11" db="EMBL/GenBank/DDBJ databases">
        <title>Draft genome sequence of Actinomycetospora sp. SF1 isolated from the rhizosphere soil.</title>
        <authorList>
            <person name="Duangmal K."/>
            <person name="Chantavorakit T."/>
        </authorList>
    </citation>
    <scope>NUCLEOTIDE SEQUENCE [LARGE SCALE GENOMIC DNA]</scope>
    <source>
        <strain evidence="3 4">TBRC 5722</strain>
    </source>
</reference>
<evidence type="ECO:0000256" key="2">
    <source>
        <dbReference type="SAM" id="Phobius"/>
    </source>
</evidence>
<sequence>MAEGTDVADETENDETATEPEAAAEREPEVGGPLVAVGLVVKLVTVLFALALVVHLVIAVFTEDAQGGFLDFLAGVAGYLALGIDKLVNFSTESLQNLVGFGVPAILWLVIGVVVERLLRAVASRRASV</sequence>
<proteinExistence type="predicted"/>
<keyword evidence="2" id="KW-1133">Transmembrane helix</keyword>
<keyword evidence="2" id="KW-0812">Transmembrane</keyword>
<comment type="caution">
    <text evidence="3">The sequence shown here is derived from an EMBL/GenBank/DDBJ whole genome shotgun (WGS) entry which is preliminary data.</text>
</comment>